<evidence type="ECO:0000313" key="1">
    <source>
        <dbReference type="EMBL" id="AEP30765.1"/>
    </source>
</evidence>
<dbReference type="STRING" id="1085623.GNIT_2668"/>
<dbReference type="EMBL" id="CP003060">
    <property type="protein sequence ID" value="AEP30765.1"/>
    <property type="molecule type" value="Genomic_DNA"/>
</dbReference>
<evidence type="ECO:0000313" key="2">
    <source>
        <dbReference type="Proteomes" id="UP000009282"/>
    </source>
</evidence>
<protein>
    <submittedName>
        <fullName evidence="1">Putative salt-induced outer membrane protein</fullName>
    </submittedName>
</protein>
<dbReference type="eggNOG" id="COG3137">
    <property type="taxonomic scope" value="Bacteria"/>
</dbReference>
<name>G4QMB3_GLANF</name>
<keyword evidence="2" id="KW-1185">Reference proteome</keyword>
<dbReference type="AlphaFoldDB" id="G4QMB3"/>
<dbReference type="HOGENOM" id="CLU_058997_5_0_6"/>
<proteinExistence type="predicted"/>
<dbReference type="Pfam" id="PF04338">
    <property type="entry name" value="DUF481"/>
    <property type="match status" value="1"/>
</dbReference>
<dbReference type="KEGG" id="gni:GNIT_2668"/>
<gene>
    <name evidence="1" type="ordered locus">GNIT_2668</name>
</gene>
<organism evidence="1 2">
    <name type="scientific">Glaciecola nitratireducens (strain JCM 12485 / KCTC 12276 / FR1064)</name>
    <dbReference type="NCBI Taxonomy" id="1085623"/>
    <lineage>
        <taxon>Bacteria</taxon>
        <taxon>Pseudomonadati</taxon>
        <taxon>Pseudomonadota</taxon>
        <taxon>Gammaproteobacteria</taxon>
        <taxon>Alteromonadales</taxon>
        <taxon>Alteromonadaceae</taxon>
        <taxon>Brumicola</taxon>
    </lineage>
</organism>
<accession>G4QMB3</accession>
<dbReference type="InterPro" id="IPR007433">
    <property type="entry name" value="DUF481"/>
</dbReference>
<sequence length="256" mass="29250">MTLTLSFQASASSDLLKKLYLKEKRQKENPKEVTLSGELGVLTASGNTNTSTFKGALTSEHEMPQWSNRYYSEIAYQQNEVDGSTVVTAQRFLVNAQLDYKLPSKNNRLFLYGEYDDNRFNGFRYQAAVAAGWSSHAWKSEESQLRYSVGPGYSYAEREIIDEENHKSYDTFNEMIVRASLDYRLELNDTAKFRQFVSTEAGQETNRSRSETTLTTSIIESLAMKLSFVMIYNDSTLQVNDDLSTETSISLVYQFF</sequence>
<dbReference type="Proteomes" id="UP000009282">
    <property type="component" value="Chromosome"/>
</dbReference>
<reference evidence="1 2" key="1">
    <citation type="journal article" date="2011" name="J. Bacteriol.">
        <title>Complete genome sequence of seawater bacterium Glaciecola nitratireducens FR1064T.</title>
        <authorList>
            <person name="Bian F."/>
            <person name="Qin Q.L."/>
            <person name="Xie B.B."/>
            <person name="Shu Y.L."/>
            <person name="Zhang X.Y."/>
            <person name="Yu Y."/>
            <person name="Chen B."/>
            <person name="Chen X.L."/>
            <person name="Zhou B.C."/>
            <person name="Zhang Y.Z."/>
        </authorList>
    </citation>
    <scope>NUCLEOTIDE SEQUENCE [LARGE SCALE GENOMIC DNA]</scope>
    <source>
        <strain evidence="2">JCM 12485 / KCTC 12276 / FR1064</strain>
    </source>
</reference>